<evidence type="ECO:0000256" key="1">
    <source>
        <dbReference type="SAM" id="MobiDB-lite"/>
    </source>
</evidence>
<feature type="compositionally biased region" description="Basic and acidic residues" evidence="1">
    <location>
        <begin position="433"/>
        <end position="442"/>
    </location>
</feature>
<feature type="region of interest" description="Disordered" evidence="1">
    <location>
        <begin position="189"/>
        <end position="322"/>
    </location>
</feature>
<dbReference type="EMBL" id="JAKEKT020000020">
    <property type="protein sequence ID" value="KAL1645180.1"/>
    <property type="molecule type" value="Genomic_DNA"/>
</dbReference>
<dbReference type="InterPro" id="IPR011598">
    <property type="entry name" value="bHLH_dom"/>
</dbReference>
<feature type="region of interest" description="Disordered" evidence="1">
    <location>
        <begin position="488"/>
        <end position="512"/>
    </location>
</feature>
<gene>
    <name evidence="3" type="ORF">SLS58_003885</name>
</gene>
<name>A0ABR3TV05_9PEZI</name>
<feature type="compositionally biased region" description="Low complexity" evidence="1">
    <location>
        <begin position="193"/>
        <end position="210"/>
    </location>
</feature>
<comment type="caution">
    <text evidence="3">The sequence shown here is derived from an EMBL/GenBank/DDBJ whole genome shotgun (WGS) entry which is preliminary data.</text>
</comment>
<feature type="compositionally biased region" description="Polar residues" evidence="1">
    <location>
        <begin position="494"/>
        <end position="504"/>
    </location>
</feature>
<proteinExistence type="predicted"/>
<dbReference type="Gene3D" id="4.10.280.10">
    <property type="entry name" value="Helix-loop-helix DNA-binding domain"/>
    <property type="match status" value="1"/>
</dbReference>
<sequence>MSQSAPQHQWSQPLDNMAMQQDFENLLDFGDIDLDIPFYDSGETQPSDHQLSALADSLDSQHLPPSGAIQPQNQDDGSGAQQQQSLQSPSTMHDTSGLFDFSFESAYNHTHQQSQQQQTFSAPHDHSMQPRAFVPPTPNSVEMHGDATRYMNHLDPQTRAILEQRYQLRKEDLATVEGQQMCPATPASLMRLQPSPKNNSQSNSQSGTPSFIPQGSTQLINDDFTLPEPAASTAATSRPSVSRVDTAIHDDQSTPRMPARKTPKLGPLSTPSGSILPSAAVSPSIGGMASPSSTTGTKKSELKPAGRGGKKRGSVGSALVSPALRPKISPSIKPLLPEGATTSDDTHALLLASKSNYQHILEGTHVPGVTYPEALSTNLTSKRTSHKIAEQGRRNRINIALQELQSLIPSPTINPKDAGASATIGNSASPEESALKKEERQSNSKASTVENAIEYIRLLQRKDEERDRKMVDQRKEIEELRKRLKSGKIESEKTGTIQSGTEAVQETKGFGG</sequence>
<keyword evidence="4" id="KW-1185">Reference proteome</keyword>
<dbReference type="SMART" id="SM00353">
    <property type="entry name" value="HLH"/>
    <property type="match status" value="1"/>
</dbReference>
<feature type="region of interest" description="Disordered" evidence="1">
    <location>
        <begin position="34"/>
        <end position="130"/>
    </location>
</feature>
<dbReference type="InterPro" id="IPR036638">
    <property type="entry name" value="HLH_DNA-bd_sf"/>
</dbReference>
<accession>A0ABR3TV05</accession>
<reference evidence="3 4" key="1">
    <citation type="journal article" date="2023" name="Plant Dis.">
        <title>First Report of Diplodia intermedia Causing Canker and Dieback Diseases on Apple Trees in Canada.</title>
        <authorList>
            <person name="Ellouze W."/>
            <person name="Ilyukhin E."/>
            <person name="Sulman M."/>
            <person name="Ali S."/>
        </authorList>
    </citation>
    <scope>NUCLEOTIDE SEQUENCE [LARGE SCALE GENOMIC DNA]</scope>
    <source>
        <strain evidence="3 4">M45-28</strain>
    </source>
</reference>
<dbReference type="PROSITE" id="PS50888">
    <property type="entry name" value="BHLH"/>
    <property type="match status" value="1"/>
</dbReference>
<feature type="compositionally biased region" description="Low complexity" evidence="1">
    <location>
        <begin position="72"/>
        <end position="90"/>
    </location>
</feature>
<dbReference type="CDD" id="cd11392">
    <property type="entry name" value="bHLH_ScPHO4_like"/>
    <property type="match status" value="1"/>
</dbReference>
<feature type="compositionally biased region" description="Polar residues" evidence="1">
    <location>
        <begin position="211"/>
        <end position="220"/>
    </location>
</feature>
<feature type="compositionally biased region" description="Low complexity" evidence="1">
    <location>
        <begin position="229"/>
        <end position="243"/>
    </location>
</feature>
<dbReference type="Pfam" id="PF00010">
    <property type="entry name" value="HLH"/>
    <property type="match status" value="1"/>
</dbReference>
<evidence type="ECO:0000259" key="2">
    <source>
        <dbReference type="PROSITE" id="PS50888"/>
    </source>
</evidence>
<evidence type="ECO:0000313" key="4">
    <source>
        <dbReference type="Proteomes" id="UP001521184"/>
    </source>
</evidence>
<feature type="domain" description="BHLH" evidence="2">
    <location>
        <begin position="381"/>
        <end position="459"/>
    </location>
</feature>
<dbReference type="Proteomes" id="UP001521184">
    <property type="component" value="Unassembled WGS sequence"/>
</dbReference>
<protein>
    <recommendedName>
        <fullName evidence="2">BHLH domain-containing protein</fullName>
    </recommendedName>
</protein>
<dbReference type="SUPFAM" id="SSF47459">
    <property type="entry name" value="HLH, helix-loop-helix DNA-binding domain"/>
    <property type="match status" value="1"/>
</dbReference>
<evidence type="ECO:0000313" key="3">
    <source>
        <dbReference type="EMBL" id="KAL1645180.1"/>
    </source>
</evidence>
<organism evidence="3 4">
    <name type="scientific">Diplodia intermedia</name>
    <dbReference type="NCBI Taxonomy" id="856260"/>
    <lineage>
        <taxon>Eukaryota</taxon>
        <taxon>Fungi</taxon>
        <taxon>Dikarya</taxon>
        <taxon>Ascomycota</taxon>
        <taxon>Pezizomycotina</taxon>
        <taxon>Dothideomycetes</taxon>
        <taxon>Dothideomycetes incertae sedis</taxon>
        <taxon>Botryosphaeriales</taxon>
        <taxon>Botryosphaeriaceae</taxon>
        <taxon>Diplodia</taxon>
    </lineage>
</organism>
<feature type="region of interest" description="Disordered" evidence="1">
    <location>
        <begin position="410"/>
        <end position="448"/>
    </location>
</feature>